<dbReference type="PANTHER" id="PTHR48228">
    <property type="entry name" value="SUCCINYL-COA--D-CITRAMALATE COA-TRANSFERASE"/>
    <property type="match status" value="1"/>
</dbReference>
<reference evidence="3 4" key="1">
    <citation type="journal article" date="2015" name="BMC Genomics">
        <title>The genome of the truffle-parasite Tolypocladium ophioglossoides and the evolution of antifungal peptaibiotics.</title>
        <authorList>
            <person name="Quandt C.A."/>
            <person name="Bushley K.E."/>
            <person name="Spatafora J.W."/>
        </authorList>
    </citation>
    <scope>NUCLEOTIDE SEQUENCE [LARGE SCALE GENOMIC DNA]</scope>
    <source>
        <strain evidence="3 4">CBS 100239</strain>
    </source>
</reference>
<evidence type="ECO:0000313" key="3">
    <source>
        <dbReference type="EMBL" id="KND87504.1"/>
    </source>
</evidence>
<dbReference type="STRING" id="1163406.A0A0L0N0E2"/>
<feature type="region of interest" description="Disordered" evidence="2">
    <location>
        <begin position="1"/>
        <end position="33"/>
    </location>
</feature>
<feature type="compositionally biased region" description="Pro residues" evidence="2">
    <location>
        <begin position="1"/>
        <end position="10"/>
    </location>
</feature>
<dbReference type="Gene3D" id="3.40.50.10540">
    <property type="entry name" value="Crotonobetainyl-coa:carnitine coa-transferase, domain 1"/>
    <property type="match status" value="1"/>
</dbReference>
<dbReference type="EMBL" id="LFRF01000035">
    <property type="protein sequence ID" value="KND87504.1"/>
    <property type="molecule type" value="Genomic_DNA"/>
</dbReference>
<keyword evidence="3" id="KW-0808">Transferase</keyword>
<organism evidence="3 4">
    <name type="scientific">Tolypocladium ophioglossoides (strain CBS 100239)</name>
    <name type="common">Snaketongue truffleclub</name>
    <name type="synonym">Elaphocordyceps ophioglossoides</name>
    <dbReference type="NCBI Taxonomy" id="1163406"/>
    <lineage>
        <taxon>Eukaryota</taxon>
        <taxon>Fungi</taxon>
        <taxon>Dikarya</taxon>
        <taxon>Ascomycota</taxon>
        <taxon>Pezizomycotina</taxon>
        <taxon>Sordariomycetes</taxon>
        <taxon>Hypocreomycetidae</taxon>
        <taxon>Hypocreales</taxon>
        <taxon>Ophiocordycipitaceae</taxon>
        <taxon>Tolypocladium</taxon>
    </lineage>
</organism>
<dbReference type="GO" id="GO:0016740">
    <property type="term" value="F:transferase activity"/>
    <property type="evidence" value="ECO:0007669"/>
    <property type="project" value="UniProtKB-KW"/>
</dbReference>
<evidence type="ECO:0000256" key="2">
    <source>
        <dbReference type="SAM" id="MobiDB-lite"/>
    </source>
</evidence>
<comment type="caution">
    <text evidence="3">The sequence shown here is derived from an EMBL/GenBank/DDBJ whole genome shotgun (WGS) entry which is preliminary data.</text>
</comment>
<keyword evidence="4" id="KW-1185">Reference proteome</keyword>
<comment type="similarity">
    <text evidence="1">Belongs to the CoA-transferase III family.</text>
</comment>
<dbReference type="InterPro" id="IPR003673">
    <property type="entry name" value="CoA-Trfase_fam_III"/>
</dbReference>
<dbReference type="InterPro" id="IPR050509">
    <property type="entry name" value="CoA-transferase_III"/>
</dbReference>
<dbReference type="PANTHER" id="PTHR48228:SF4">
    <property type="entry name" value="BLR3030 PROTEIN"/>
    <property type="match status" value="1"/>
</dbReference>
<sequence>MSRVIPPPSPAARSRPTAQTFSGSRPPTSLAALPALDRDLARGKRTVQLDVRRPDDKQRLLELLRTCDVFLQGFRPRSLAAYGLSPQDLARANPAIVCASLSAFGPRGPWAHRRGFDSLVQTCSGMSVSEAAHAGSAQPARATPCQALDHASGHLLAAGIAAALYRAYPGDTGFACADRHAPDDVPADMLETRETAFGPMTAVRHSAEVEGMEAGWEEMPKPLGTDEPRWL</sequence>
<dbReference type="Pfam" id="PF02515">
    <property type="entry name" value="CoA_transf_3"/>
    <property type="match status" value="1"/>
</dbReference>
<name>A0A0L0N0E2_TOLOC</name>
<protein>
    <submittedName>
        <fullName evidence="3">Acetyl-CoA:oxalate CoA-transferase</fullName>
    </submittedName>
</protein>
<accession>A0A0L0N0E2</accession>
<dbReference type="InterPro" id="IPR023606">
    <property type="entry name" value="CoA-Trfase_III_dom_1_sf"/>
</dbReference>
<dbReference type="OrthoDB" id="2308815at2759"/>
<evidence type="ECO:0000313" key="4">
    <source>
        <dbReference type="Proteomes" id="UP000036947"/>
    </source>
</evidence>
<evidence type="ECO:0000256" key="1">
    <source>
        <dbReference type="ARBA" id="ARBA00008383"/>
    </source>
</evidence>
<feature type="compositionally biased region" description="Polar residues" evidence="2">
    <location>
        <begin position="17"/>
        <end position="27"/>
    </location>
</feature>
<dbReference type="Proteomes" id="UP000036947">
    <property type="component" value="Unassembled WGS sequence"/>
</dbReference>
<dbReference type="SUPFAM" id="SSF89796">
    <property type="entry name" value="CoA-transferase family III (CaiB/BaiF)"/>
    <property type="match status" value="1"/>
</dbReference>
<dbReference type="AlphaFoldDB" id="A0A0L0N0E2"/>
<proteinExistence type="inferred from homology"/>
<gene>
    <name evidence="3" type="ORF">TOPH_07805</name>
</gene>